<evidence type="ECO:0000313" key="13">
    <source>
        <dbReference type="EMBL" id="NGO39413.1"/>
    </source>
</evidence>
<dbReference type="GO" id="GO:0005886">
    <property type="term" value="C:plasma membrane"/>
    <property type="evidence" value="ECO:0007669"/>
    <property type="project" value="UniProtKB-SubCell"/>
</dbReference>
<evidence type="ECO:0000256" key="8">
    <source>
        <dbReference type="ARBA" id="ARBA00022989"/>
    </source>
</evidence>
<dbReference type="SUPFAM" id="SSF47781">
    <property type="entry name" value="RuvA domain 2-like"/>
    <property type="match status" value="1"/>
</dbReference>
<evidence type="ECO:0000256" key="9">
    <source>
        <dbReference type="ARBA" id="ARBA00023136"/>
    </source>
</evidence>
<comment type="caution">
    <text evidence="13">The sequence shown here is derived from an EMBL/GenBank/DDBJ whole genome shotgun (WGS) entry which is preliminary data.</text>
</comment>
<keyword evidence="9 11" id="KW-0472">Membrane</keyword>
<evidence type="ECO:0000256" key="4">
    <source>
        <dbReference type="ARBA" id="ARBA00022475"/>
    </source>
</evidence>
<dbReference type="RefSeq" id="WP_165107414.1">
    <property type="nucleotide sequence ID" value="NZ_JAAKYA010000053.1"/>
</dbReference>
<gene>
    <name evidence="13" type="ORF">G4L39_08375</name>
</gene>
<evidence type="ECO:0000256" key="2">
    <source>
        <dbReference type="ARBA" id="ARBA00007246"/>
    </source>
</evidence>
<sequence>MSIREPRELWQSPRRGSVLIIVLWVAFGLVALALYFAASMGLELRAADQRVAGIQAELAIQGAMLHVSNLLARVEMPGWPPDLFPQDCEDVPVGEARFWLLGRSDATYWGDTPAFGLVDEASKLNLNTATREMLERLTNLVLYPEVAAAIVDWRDSDSEPEVNGAEDQVYLRLNPPYRCKNAPFETVEELRMVYGVTLELLYGEDANLNGILDPNENDGDTTPPRDNRDGRLQPGLWEYVTVFSRESGLNRTNVNDTQSLAQLLQSQFGAERANQILSRISLGPGPGGPAGPGGGGAPVLFTNLMEFYVRSGMTAEEFDQVYPWLTTTNGVVEGLVNVNTAPEPVLACIPGIDTDGAAALVAYRLSRQNPRASLAWVVEVLGQERALQAGPWLTARSSVYSADVVALGRQDRGYRRVRMVFDANDGVPVVRFRQDLTHLGWALGTRIRQELDQMRESRARTDAARSWGIMP</sequence>
<dbReference type="PANTHER" id="PTHR38831">
    <property type="entry name" value="TYPE II SECRETION SYSTEM PROTEIN K"/>
    <property type="match status" value="1"/>
</dbReference>
<dbReference type="PANTHER" id="PTHR38831:SF2">
    <property type="entry name" value="TYPE II SECRETION SYSTEM PROTEIN K"/>
    <property type="match status" value="1"/>
</dbReference>
<keyword evidence="4" id="KW-1003">Cell membrane</keyword>
<keyword evidence="8 11" id="KW-1133">Transmembrane helix</keyword>
<dbReference type="EMBL" id="JAAKYA010000053">
    <property type="protein sequence ID" value="NGO39413.1"/>
    <property type="molecule type" value="Genomic_DNA"/>
</dbReference>
<organism evidence="13 14">
    <name type="scientific">Limisphaera ngatamarikiensis</name>
    <dbReference type="NCBI Taxonomy" id="1324935"/>
    <lineage>
        <taxon>Bacteria</taxon>
        <taxon>Pseudomonadati</taxon>
        <taxon>Verrucomicrobiota</taxon>
        <taxon>Verrucomicrobiia</taxon>
        <taxon>Limisphaerales</taxon>
        <taxon>Limisphaeraceae</taxon>
        <taxon>Limisphaera</taxon>
    </lineage>
</organism>
<evidence type="ECO:0000256" key="5">
    <source>
        <dbReference type="ARBA" id="ARBA00022519"/>
    </source>
</evidence>
<comment type="similarity">
    <text evidence="2">Belongs to the GSP K family.</text>
</comment>
<evidence type="ECO:0000256" key="11">
    <source>
        <dbReference type="SAM" id="Phobius"/>
    </source>
</evidence>
<dbReference type="AlphaFoldDB" id="A0A6M1RP18"/>
<keyword evidence="7" id="KW-0653">Protein transport</keyword>
<evidence type="ECO:0000259" key="12">
    <source>
        <dbReference type="Pfam" id="PF21687"/>
    </source>
</evidence>
<dbReference type="InterPro" id="IPR049031">
    <property type="entry name" value="T2SSK_SAM-like_1st"/>
</dbReference>
<dbReference type="InterPro" id="IPR010994">
    <property type="entry name" value="RuvA_2-like"/>
</dbReference>
<dbReference type="GO" id="GO:0009306">
    <property type="term" value="P:protein secretion"/>
    <property type="evidence" value="ECO:0007669"/>
    <property type="project" value="InterPro"/>
</dbReference>
<dbReference type="Gene3D" id="1.10.40.60">
    <property type="entry name" value="EpsJ-like"/>
    <property type="match status" value="1"/>
</dbReference>
<proteinExistence type="inferred from homology"/>
<evidence type="ECO:0000313" key="14">
    <source>
        <dbReference type="Proteomes" id="UP000477311"/>
    </source>
</evidence>
<evidence type="ECO:0000256" key="3">
    <source>
        <dbReference type="ARBA" id="ARBA00022448"/>
    </source>
</evidence>
<feature type="region of interest" description="Disordered" evidence="10">
    <location>
        <begin position="209"/>
        <end position="232"/>
    </location>
</feature>
<keyword evidence="3" id="KW-0813">Transport</keyword>
<feature type="domain" description="T2SS protein K first SAM-like" evidence="12">
    <location>
        <begin position="128"/>
        <end position="200"/>
    </location>
</feature>
<reference evidence="13 14" key="1">
    <citation type="submission" date="2020-02" db="EMBL/GenBank/DDBJ databases">
        <title>Draft genome sequence of Limisphaera ngatamarikiensis NGM72.4T, a thermophilic Verrucomicrobia grouped in subdivision 3.</title>
        <authorList>
            <person name="Carere C.R."/>
            <person name="Steen J."/>
            <person name="Hugenholtz P."/>
            <person name="Stott M.B."/>
        </authorList>
    </citation>
    <scope>NUCLEOTIDE SEQUENCE [LARGE SCALE GENOMIC DNA]</scope>
    <source>
        <strain evidence="13 14">NGM72.4</strain>
    </source>
</reference>
<accession>A0A6M1RP18</accession>
<evidence type="ECO:0000256" key="1">
    <source>
        <dbReference type="ARBA" id="ARBA00004533"/>
    </source>
</evidence>
<dbReference type="InterPro" id="IPR038072">
    <property type="entry name" value="GspK_central_sf"/>
</dbReference>
<feature type="transmembrane region" description="Helical" evidence="11">
    <location>
        <begin position="21"/>
        <end position="42"/>
    </location>
</feature>
<evidence type="ECO:0000256" key="10">
    <source>
        <dbReference type="SAM" id="MobiDB-lite"/>
    </source>
</evidence>
<comment type="subcellular location">
    <subcellularLocation>
        <location evidence="1">Cell inner membrane</location>
    </subcellularLocation>
</comment>
<name>A0A6M1RP18_9BACT</name>
<evidence type="ECO:0000256" key="7">
    <source>
        <dbReference type="ARBA" id="ARBA00022927"/>
    </source>
</evidence>
<keyword evidence="6 11" id="KW-0812">Transmembrane</keyword>
<evidence type="ECO:0000256" key="6">
    <source>
        <dbReference type="ARBA" id="ARBA00022692"/>
    </source>
</evidence>
<dbReference type="Pfam" id="PF21687">
    <property type="entry name" value="T2SSK_1st"/>
    <property type="match status" value="1"/>
</dbReference>
<keyword evidence="14" id="KW-1185">Reference proteome</keyword>
<dbReference type="Proteomes" id="UP000477311">
    <property type="component" value="Unassembled WGS sequence"/>
</dbReference>
<dbReference type="InterPro" id="IPR005628">
    <property type="entry name" value="GspK"/>
</dbReference>
<protein>
    <recommendedName>
        <fullName evidence="12">T2SS protein K first SAM-like domain-containing protein</fullName>
    </recommendedName>
</protein>
<keyword evidence="5" id="KW-0997">Cell inner membrane</keyword>
<dbReference type="SUPFAM" id="SSF158544">
    <property type="entry name" value="GspK insert domain-like"/>
    <property type="match status" value="1"/>
</dbReference>